<sequence>MKILSILFLFNTIIGYSQNQVNVDIVTLKQLDNNIAMYIHTRPDSLANKGIKIKINVLESDYEIKSDKKYKNVFKKSVDSTKGDYDQFGLKTNDGIITTQISPITSKYYKLEVILLFPDGTKKVESKVLKIKNRV</sequence>
<evidence type="ECO:0000313" key="1">
    <source>
        <dbReference type="EMBL" id="MBA9072586.1"/>
    </source>
</evidence>
<protein>
    <recommendedName>
        <fullName evidence="3">DUF4625 domain-containing protein</fullName>
    </recommendedName>
</protein>
<evidence type="ECO:0008006" key="3">
    <source>
        <dbReference type="Google" id="ProtNLM"/>
    </source>
</evidence>
<comment type="caution">
    <text evidence="1">The sequence shown here is derived from an EMBL/GenBank/DDBJ whole genome shotgun (WGS) entry which is preliminary data.</text>
</comment>
<reference evidence="1 2" key="1">
    <citation type="submission" date="2020-08" db="EMBL/GenBank/DDBJ databases">
        <title>Genomic Encyclopedia of Type Strains, Phase IV (KMG-IV): sequencing the most valuable type-strain genomes for metagenomic binning, comparative biology and taxonomic classification.</title>
        <authorList>
            <person name="Goeker M."/>
        </authorList>
    </citation>
    <scope>NUCLEOTIDE SEQUENCE [LARGE SCALE GENOMIC DNA]</scope>
    <source>
        <strain evidence="1 2">DSM 100397</strain>
    </source>
</reference>
<dbReference type="RefSeq" id="WP_182492593.1">
    <property type="nucleotide sequence ID" value="NZ_JACJIS010000001.1"/>
</dbReference>
<evidence type="ECO:0000313" key="2">
    <source>
        <dbReference type="Proteomes" id="UP000555003"/>
    </source>
</evidence>
<dbReference type="EMBL" id="JACJIS010000001">
    <property type="protein sequence ID" value="MBA9072586.1"/>
    <property type="molecule type" value="Genomic_DNA"/>
</dbReference>
<keyword evidence="2" id="KW-1185">Reference proteome</keyword>
<dbReference type="Proteomes" id="UP000555003">
    <property type="component" value="Unassembled WGS sequence"/>
</dbReference>
<name>A0ABR6DLM5_9FLAO</name>
<accession>A0ABR6DLM5</accession>
<gene>
    <name evidence="1" type="ORF">GGR22_000712</name>
</gene>
<proteinExistence type="predicted"/>
<organism evidence="1 2">
    <name type="scientific">Flavobacterium gossypii</name>
    <dbReference type="NCBI Taxonomy" id="1646119"/>
    <lineage>
        <taxon>Bacteria</taxon>
        <taxon>Pseudomonadati</taxon>
        <taxon>Bacteroidota</taxon>
        <taxon>Flavobacteriia</taxon>
        <taxon>Flavobacteriales</taxon>
        <taxon>Flavobacteriaceae</taxon>
        <taxon>Flavobacterium</taxon>
    </lineage>
</organism>